<accession>A0A1B6I4L6</accession>
<feature type="non-terminal residue" evidence="1">
    <location>
        <position position="1"/>
    </location>
</feature>
<feature type="non-terminal residue" evidence="1">
    <location>
        <position position="167"/>
    </location>
</feature>
<evidence type="ECO:0000313" key="1">
    <source>
        <dbReference type="EMBL" id="JAS81867.1"/>
    </source>
</evidence>
<dbReference type="Gene3D" id="3.80.10.10">
    <property type="entry name" value="Ribonuclease Inhibitor"/>
    <property type="match status" value="1"/>
</dbReference>
<sequence length="167" mass="18513">DINSLVEAAVDIKVLELDFKITSGLILEGLDLYENPALSLELVEKLVPAFPSLKELRARISSPDPVPDDIFWGWYDLKRLHLFGSDQSPKFVRVLLSNLSSLSELVISATSLDVQTAAAFGRCPELKRLRLSGIRQSSTFIKALIPNLPSFVEELEINAVKFSDTEA</sequence>
<proteinExistence type="predicted"/>
<reference evidence="1" key="1">
    <citation type="submission" date="2015-11" db="EMBL/GenBank/DDBJ databases">
        <title>De novo transcriptome assembly of four potential Pierce s Disease insect vectors from Arizona vineyards.</title>
        <authorList>
            <person name="Tassone E.E."/>
        </authorList>
    </citation>
    <scope>NUCLEOTIDE SEQUENCE</scope>
</reference>
<name>A0A1B6I4L6_9HEMI</name>
<organism evidence="1">
    <name type="scientific">Homalodisca liturata</name>
    <dbReference type="NCBI Taxonomy" id="320908"/>
    <lineage>
        <taxon>Eukaryota</taxon>
        <taxon>Metazoa</taxon>
        <taxon>Ecdysozoa</taxon>
        <taxon>Arthropoda</taxon>
        <taxon>Hexapoda</taxon>
        <taxon>Insecta</taxon>
        <taxon>Pterygota</taxon>
        <taxon>Neoptera</taxon>
        <taxon>Paraneoptera</taxon>
        <taxon>Hemiptera</taxon>
        <taxon>Auchenorrhyncha</taxon>
        <taxon>Membracoidea</taxon>
        <taxon>Cicadellidae</taxon>
        <taxon>Cicadellinae</taxon>
        <taxon>Proconiini</taxon>
        <taxon>Homalodisca</taxon>
    </lineage>
</organism>
<dbReference type="SUPFAM" id="SSF52047">
    <property type="entry name" value="RNI-like"/>
    <property type="match status" value="1"/>
</dbReference>
<dbReference type="EMBL" id="GECU01025839">
    <property type="protein sequence ID" value="JAS81867.1"/>
    <property type="molecule type" value="Transcribed_RNA"/>
</dbReference>
<dbReference type="InterPro" id="IPR032675">
    <property type="entry name" value="LRR_dom_sf"/>
</dbReference>
<dbReference type="AlphaFoldDB" id="A0A1B6I4L6"/>
<protein>
    <submittedName>
        <fullName evidence="1">Uncharacterized protein</fullName>
    </submittedName>
</protein>
<gene>
    <name evidence="1" type="ORF">g.3383</name>
</gene>